<dbReference type="SUPFAM" id="SSF54637">
    <property type="entry name" value="Thioesterase/thiol ester dehydrase-isomerase"/>
    <property type="match status" value="1"/>
</dbReference>
<dbReference type="GO" id="GO:0016289">
    <property type="term" value="F:acyl-CoA hydrolase activity"/>
    <property type="evidence" value="ECO:0007669"/>
    <property type="project" value="UniProtKB-ARBA"/>
</dbReference>
<evidence type="ECO:0000259" key="2">
    <source>
        <dbReference type="Pfam" id="PF03061"/>
    </source>
</evidence>
<dbReference type="Proteomes" id="UP000217944">
    <property type="component" value="Unassembled WGS sequence"/>
</dbReference>
<dbReference type="InterPro" id="IPR029069">
    <property type="entry name" value="HotDog_dom_sf"/>
</dbReference>
<dbReference type="EMBL" id="BDME01000001">
    <property type="protein sequence ID" value="GAX87574.1"/>
    <property type="molecule type" value="Genomic_DNA"/>
</dbReference>
<evidence type="ECO:0000256" key="1">
    <source>
        <dbReference type="ARBA" id="ARBA00022801"/>
    </source>
</evidence>
<dbReference type="InterPro" id="IPR003736">
    <property type="entry name" value="PAAI_dom"/>
</dbReference>
<accession>A0A292YER3</accession>
<feature type="domain" description="Thioesterase" evidence="2">
    <location>
        <begin position="45"/>
        <end position="116"/>
    </location>
</feature>
<dbReference type="CDD" id="cd03443">
    <property type="entry name" value="PaaI_thioesterase"/>
    <property type="match status" value="1"/>
</dbReference>
<keyword evidence="1" id="KW-0378">Hydrolase</keyword>
<sequence length="135" mass="14855">MKEIKLFFSENAEFGKNIGIELIDVKYGYAKAKMKVTKFHLNLAGVCHGGAIFTLADFSFAVASNSFGKIALAIDTSISFINAAKEGDELIAEAKLIGESNRLGTYEVKITDKNKVVAFFKGTVYKTKKDLKEME</sequence>
<dbReference type="Pfam" id="PF03061">
    <property type="entry name" value="4HBT"/>
    <property type="match status" value="1"/>
</dbReference>
<protein>
    <submittedName>
        <fullName evidence="3">Acyl-CoA thioesterase</fullName>
    </submittedName>
</protein>
<reference evidence="3 4" key="1">
    <citation type="journal article" date="2017" name="Syst. Appl. Microbiol.">
        <title>Lebetimonas natsushimae sp. nov., a novel strictly anaerobic, moderately thermophilic chemoautotroph isolated from a deep-sea hydrothermal vent polychaete nest in the Mid-Okinawa Trough.</title>
        <authorList>
            <person name="Nagata R."/>
            <person name="Takaki Y."/>
            <person name="Tame A."/>
            <person name="Nunoura T."/>
            <person name="Muto H."/>
            <person name="Mino S."/>
            <person name="Sawayama S."/>
            <person name="Takai K."/>
            <person name="Nakagawa S."/>
        </authorList>
    </citation>
    <scope>NUCLEOTIDE SEQUENCE [LARGE SCALE GENOMIC DNA]</scope>
    <source>
        <strain evidence="3 4">HS1857</strain>
    </source>
</reference>
<keyword evidence="4" id="KW-1185">Reference proteome</keyword>
<evidence type="ECO:0000313" key="3">
    <source>
        <dbReference type="EMBL" id="GAX87574.1"/>
    </source>
</evidence>
<gene>
    <name evidence="3" type="ORF">LNAT_P0870</name>
</gene>
<dbReference type="RefSeq" id="WP_096258709.1">
    <property type="nucleotide sequence ID" value="NZ_BDME01000001.1"/>
</dbReference>
<dbReference type="AlphaFoldDB" id="A0A292YER3"/>
<comment type="caution">
    <text evidence="3">The sequence shown here is derived from an EMBL/GenBank/DDBJ whole genome shotgun (WGS) entry which is preliminary data.</text>
</comment>
<proteinExistence type="predicted"/>
<evidence type="ECO:0000313" key="4">
    <source>
        <dbReference type="Proteomes" id="UP000217944"/>
    </source>
</evidence>
<dbReference type="PANTHER" id="PTHR42856">
    <property type="entry name" value="ACYL-COENZYME A THIOESTERASE PAAI"/>
    <property type="match status" value="1"/>
</dbReference>
<dbReference type="PANTHER" id="PTHR42856:SF1">
    <property type="entry name" value="ACYL-COENZYME A THIOESTERASE PAAI"/>
    <property type="match status" value="1"/>
</dbReference>
<dbReference type="InterPro" id="IPR006683">
    <property type="entry name" value="Thioestr_dom"/>
</dbReference>
<organism evidence="3 4">
    <name type="scientific">Lebetimonas natsushimae</name>
    <dbReference type="NCBI Taxonomy" id="1936991"/>
    <lineage>
        <taxon>Bacteria</taxon>
        <taxon>Pseudomonadati</taxon>
        <taxon>Campylobacterota</taxon>
        <taxon>Epsilonproteobacteria</taxon>
        <taxon>Nautiliales</taxon>
        <taxon>Nautiliaceae</taxon>
        <taxon>Lebetimonas</taxon>
    </lineage>
</organism>
<dbReference type="OrthoDB" id="32575at2"/>
<dbReference type="InterPro" id="IPR052723">
    <property type="entry name" value="Acyl-CoA_thioesterase_PaaI"/>
</dbReference>
<dbReference type="Gene3D" id="3.10.129.10">
    <property type="entry name" value="Hotdog Thioesterase"/>
    <property type="match status" value="1"/>
</dbReference>
<dbReference type="NCBIfam" id="TIGR00369">
    <property type="entry name" value="unchar_dom_1"/>
    <property type="match status" value="1"/>
</dbReference>
<name>A0A292YER3_9BACT</name>